<evidence type="ECO:0000256" key="1">
    <source>
        <dbReference type="SAM" id="Phobius"/>
    </source>
</evidence>
<protein>
    <submittedName>
        <fullName evidence="2">Uncharacterized protein</fullName>
    </submittedName>
</protein>
<feature type="transmembrane region" description="Helical" evidence="1">
    <location>
        <begin position="87"/>
        <end position="107"/>
    </location>
</feature>
<dbReference type="Proteomes" id="UP000253314">
    <property type="component" value="Unassembled WGS sequence"/>
</dbReference>
<dbReference type="RefSeq" id="WP_113806933.1">
    <property type="nucleotide sequence ID" value="NZ_QOCW01000017.1"/>
</dbReference>
<keyword evidence="1" id="KW-0472">Membrane</keyword>
<gene>
    <name evidence="2" type="ORF">DS031_15235</name>
</gene>
<dbReference type="InterPro" id="IPR036259">
    <property type="entry name" value="MFS_trans_sf"/>
</dbReference>
<reference evidence="2 3" key="1">
    <citation type="submission" date="2018-07" db="EMBL/GenBank/DDBJ databases">
        <title>Lottiidibacillus patelloidae gen. nov., sp. nov., isolated from the intestinal tract of a marine limpet and the reclassification of B. taeanensis BH030017T, B. algicola KMM 3737T and B. hwajinpoensis SW-72T as genus Lottiidibacillus.</title>
        <authorList>
            <person name="Liu R."/>
            <person name="Huang Z."/>
        </authorList>
    </citation>
    <scope>NUCLEOTIDE SEQUENCE [LARGE SCALE GENOMIC DNA]</scope>
    <source>
        <strain evidence="2 3">BH030017</strain>
    </source>
</reference>
<comment type="caution">
    <text evidence="2">The sequence shown here is derived from an EMBL/GenBank/DDBJ whole genome shotgun (WGS) entry which is preliminary data.</text>
</comment>
<name>A0A366XSQ1_9BACI</name>
<evidence type="ECO:0000313" key="3">
    <source>
        <dbReference type="Proteomes" id="UP000253314"/>
    </source>
</evidence>
<keyword evidence="1" id="KW-1133">Transmembrane helix</keyword>
<keyword evidence="3" id="KW-1185">Reference proteome</keyword>
<sequence length="139" mass="15935">MKNIDRKKLKKFLLWFLFLSTFGVAGGVTFLFSVIVPYEQYLSDQGASQRKVDSILKYFVVGWVVFGFFVSFLYYRFLLRKKERFIIPALIAFLTTIAAGTVTYLFFSANSTVVIASQGDVESYGKKTMKKPFSVIKPF</sequence>
<organism evidence="2 3">
    <name type="scientific">Bacillus taeanensis</name>
    <dbReference type="NCBI Taxonomy" id="273032"/>
    <lineage>
        <taxon>Bacteria</taxon>
        <taxon>Bacillati</taxon>
        <taxon>Bacillota</taxon>
        <taxon>Bacilli</taxon>
        <taxon>Bacillales</taxon>
        <taxon>Bacillaceae</taxon>
        <taxon>Bacillus</taxon>
    </lineage>
</organism>
<dbReference type="AlphaFoldDB" id="A0A366XSQ1"/>
<accession>A0A366XSQ1</accession>
<keyword evidence="1" id="KW-0812">Transmembrane</keyword>
<dbReference type="Gene3D" id="1.20.1250.20">
    <property type="entry name" value="MFS general substrate transporter like domains"/>
    <property type="match status" value="1"/>
</dbReference>
<dbReference type="EMBL" id="QOCW01000017">
    <property type="protein sequence ID" value="RBW68706.1"/>
    <property type="molecule type" value="Genomic_DNA"/>
</dbReference>
<feature type="transmembrane region" description="Helical" evidence="1">
    <location>
        <begin position="12"/>
        <end position="35"/>
    </location>
</feature>
<proteinExistence type="predicted"/>
<evidence type="ECO:0000313" key="2">
    <source>
        <dbReference type="EMBL" id="RBW68706.1"/>
    </source>
</evidence>
<feature type="transmembrane region" description="Helical" evidence="1">
    <location>
        <begin position="55"/>
        <end position="75"/>
    </location>
</feature>